<dbReference type="Proteomes" id="UP000799439">
    <property type="component" value="Unassembled WGS sequence"/>
</dbReference>
<comment type="caution">
    <text evidence="1">The sequence shown here is derived from an EMBL/GenBank/DDBJ whole genome shotgun (WGS) entry which is preliminary data.</text>
</comment>
<accession>A0A9P4MIS2</accession>
<dbReference type="EMBL" id="ML996084">
    <property type="protein sequence ID" value="KAF2154498.1"/>
    <property type="molecule type" value="Genomic_DNA"/>
</dbReference>
<reference evidence="1" key="1">
    <citation type="journal article" date="2020" name="Stud. Mycol.">
        <title>101 Dothideomycetes genomes: a test case for predicting lifestyles and emergence of pathogens.</title>
        <authorList>
            <person name="Haridas S."/>
            <person name="Albert R."/>
            <person name="Binder M."/>
            <person name="Bloem J."/>
            <person name="Labutti K."/>
            <person name="Salamov A."/>
            <person name="Andreopoulos B."/>
            <person name="Baker S."/>
            <person name="Barry K."/>
            <person name="Bills G."/>
            <person name="Bluhm B."/>
            <person name="Cannon C."/>
            <person name="Castanera R."/>
            <person name="Culley D."/>
            <person name="Daum C."/>
            <person name="Ezra D."/>
            <person name="Gonzalez J."/>
            <person name="Henrissat B."/>
            <person name="Kuo A."/>
            <person name="Liang C."/>
            <person name="Lipzen A."/>
            <person name="Lutzoni F."/>
            <person name="Magnuson J."/>
            <person name="Mondo S."/>
            <person name="Nolan M."/>
            <person name="Ohm R."/>
            <person name="Pangilinan J."/>
            <person name="Park H.-J."/>
            <person name="Ramirez L."/>
            <person name="Alfaro M."/>
            <person name="Sun H."/>
            <person name="Tritt A."/>
            <person name="Yoshinaga Y."/>
            <person name="Zwiers L.-H."/>
            <person name="Turgeon B."/>
            <person name="Goodwin S."/>
            <person name="Spatafora J."/>
            <person name="Crous P."/>
            <person name="Grigoriev I."/>
        </authorList>
    </citation>
    <scope>NUCLEOTIDE SEQUENCE</scope>
    <source>
        <strain evidence="1">CBS 260.36</strain>
    </source>
</reference>
<evidence type="ECO:0000313" key="2">
    <source>
        <dbReference type="Proteomes" id="UP000799439"/>
    </source>
</evidence>
<organism evidence="1 2">
    <name type="scientific">Myriangium duriaei CBS 260.36</name>
    <dbReference type="NCBI Taxonomy" id="1168546"/>
    <lineage>
        <taxon>Eukaryota</taxon>
        <taxon>Fungi</taxon>
        <taxon>Dikarya</taxon>
        <taxon>Ascomycota</taxon>
        <taxon>Pezizomycotina</taxon>
        <taxon>Dothideomycetes</taxon>
        <taxon>Dothideomycetidae</taxon>
        <taxon>Myriangiales</taxon>
        <taxon>Myriangiaceae</taxon>
        <taxon>Myriangium</taxon>
    </lineage>
</organism>
<name>A0A9P4MIS2_9PEZI</name>
<sequence>MQCNTTCGGFWCNYNLAGSEACFVVDFDKHTMTRRDNKEMNIPKVTVSQVSNTIARMPNF</sequence>
<proteinExistence type="predicted"/>
<gene>
    <name evidence="1" type="ORF">K461DRAFT_130065</name>
</gene>
<evidence type="ECO:0000313" key="1">
    <source>
        <dbReference type="EMBL" id="KAF2154498.1"/>
    </source>
</evidence>
<dbReference type="AlphaFoldDB" id="A0A9P4MIS2"/>
<protein>
    <submittedName>
        <fullName evidence="1">Uncharacterized protein</fullName>
    </submittedName>
</protein>
<keyword evidence="2" id="KW-1185">Reference proteome</keyword>